<accession>A0A937KBA7</accession>
<keyword evidence="2" id="KW-1185">Reference proteome</keyword>
<gene>
    <name evidence="1" type="ORF">JMN32_05150</name>
</gene>
<name>A0A937KBA7_9BACT</name>
<dbReference type="RefSeq" id="WP_202855227.1">
    <property type="nucleotide sequence ID" value="NZ_JAEUGD010000018.1"/>
</dbReference>
<organism evidence="1 2">
    <name type="scientific">Fulvivirga marina</name>
    <dbReference type="NCBI Taxonomy" id="2494733"/>
    <lineage>
        <taxon>Bacteria</taxon>
        <taxon>Pseudomonadati</taxon>
        <taxon>Bacteroidota</taxon>
        <taxon>Cytophagia</taxon>
        <taxon>Cytophagales</taxon>
        <taxon>Fulvivirgaceae</taxon>
        <taxon>Fulvivirga</taxon>
    </lineage>
</organism>
<proteinExistence type="predicted"/>
<evidence type="ECO:0000313" key="1">
    <source>
        <dbReference type="EMBL" id="MBL6445684.1"/>
    </source>
</evidence>
<comment type="caution">
    <text evidence="1">The sequence shown here is derived from an EMBL/GenBank/DDBJ whole genome shotgun (WGS) entry which is preliminary data.</text>
</comment>
<protein>
    <submittedName>
        <fullName evidence="1">Uncharacterized protein</fullName>
    </submittedName>
</protein>
<dbReference type="EMBL" id="JAEUGD010000018">
    <property type="protein sequence ID" value="MBL6445684.1"/>
    <property type="molecule type" value="Genomic_DNA"/>
</dbReference>
<evidence type="ECO:0000313" key="2">
    <source>
        <dbReference type="Proteomes" id="UP000614216"/>
    </source>
</evidence>
<reference evidence="1" key="1">
    <citation type="submission" date="2021-01" db="EMBL/GenBank/DDBJ databases">
        <title>Fulvivirga kasyanovii gen. nov., sp nov., a novel member of the phylum Bacteroidetes isolated from seawater in a mussel farm.</title>
        <authorList>
            <person name="Zhao L.-H."/>
            <person name="Wang Z.-J."/>
        </authorList>
    </citation>
    <scope>NUCLEOTIDE SEQUENCE</scope>
    <source>
        <strain evidence="1">29W222</strain>
    </source>
</reference>
<dbReference type="Proteomes" id="UP000614216">
    <property type="component" value="Unassembled WGS sequence"/>
</dbReference>
<sequence length="285" mass="33713">MTTEICKLCNKQAKLIESHVILKAIFRWLKNTSGTGLFRGGGKNRNKVQQDGYKYRWLCNNCEQKFSIYEKYFMECIFKPVNNGIAVSSFDYDHKLFYFLSSVWWRIIHQSLLETDVQECGYLKEIYACEQELKDFLNNGNFPHTYSQNYLMLLGEIKRAPKHLQHLNFIFLRTVDPLLMFDKDSCYLSLRVPHFYFFLNITGLHTKMLEAIALNPKGGHFQVSSQPMIEPHITSLISQRIITINSQKVSENQIQKTTERHLKNMDKWLDSKSFDVWIKDRKREE</sequence>
<dbReference type="AlphaFoldDB" id="A0A937KBA7"/>